<gene>
    <name evidence="1" type="ORF">M0R45_029703</name>
</gene>
<evidence type="ECO:0000313" key="1">
    <source>
        <dbReference type="EMBL" id="KAK9921182.1"/>
    </source>
</evidence>
<evidence type="ECO:0000313" key="2">
    <source>
        <dbReference type="Proteomes" id="UP001457282"/>
    </source>
</evidence>
<accession>A0AAW1WD37</accession>
<reference evidence="1 2" key="1">
    <citation type="journal article" date="2023" name="G3 (Bethesda)">
        <title>A chromosome-length genome assembly and annotation of blackberry (Rubus argutus, cv. 'Hillquist').</title>
        <authorList>
            <person name="Bruna T."/>
            <person name="Aryal R."/>
            <person name="Dudchenko O."/>
            <person name="Sargent D.J."/>
            <person name="Mead D."/>
            <person name="Buti M."/>
            <person name="Cavallini A."/>
            <person name="Hytonen T."/>
            <person name="Andres J."/>
            <person name="Pham M."/>
            <person name="Weisz D."/>
            <person name="Mascagni F."/>
            <person name="Usai G."/>
            <person name="Natali L."/>
            <person name="Bassil N."/>
            <person name="Fernandez G.E."/>
            <person name="Lomsadze A."/>
            <person name="Armour M."/>
            <person name="Olukolu B."/>
            <person name="Poorten T."/>
            <person name="Britton C."/>
            <person name="Davik J."/>
            <person name="Ashrafi H."/>
            <person name="Aiden E.L."/>
            <person name="Borodovsky M."/>
            <person name="Worthington M."/>
        </authorList>
    </citation>
    <scope>NUCLEOTIDE SEQUENCE [LARGE SCALE GENOMIC DNA]</scope>
    <source>
        <strain evidence="1">PI 553951</strain>
    </source>
</reference>
<dbReference type="Proteomes" id="UP001457282">
    <property type="component" value="Unassembled WGS sequence"/>
</dbReference>
<comment type="caution">
    <text evidence="1">The sequence shown here is derived from an EMBL/GenBank/DDBJ whole genome shotgun (WGS) entry which is preliminary data.</text>
</comment>
<name>A0AAW1WD37_RUBAR</name>
<protein>
    <submittedName>
        <fullName evidence="1">Uncharacterized protein</fullName>
    </submittedName>
</protein>
<organism evidence="1 2">
    <name type="scientific">Rubus argutus</name>
    <name type="common">Southern blackberry</name>
    <dbReference type="NCBI Taxonomy" id="59490"/>
    <lineage>
        <taxon>Eukaryota</taxon>
        <taxon>Viridiplantae</taxon>
        <taxon>Streptophyta</taxon>
        <taxon>Embryophyta</taxon>
        <taxon>Tracheophyta</taxon>
        <taxon>Spermatophyta</taxon>
        <taxon>Magnoliopsida</taxon>
        <taxon>eudicotyledons</taxon>
        <taxon>Gunneridae</taxon>
        <taxon>Pentapetalae</taxon>
        <taxon>rosids</taxon>
        <taxon>fabids</taxon>
        <taxon>Rosales</taxon>
        <taxon>Rosaceae</taxon>
        <taxon>Rosoideae</taxon>
        <taxon>Rosoideae incertae sedis</taxon>
        <taxon>Rubus</taxon>
    </lineage>
</organism>
<dbReference type="EMBL" id="JBEDUW010000006">
    <property type="protein sequence ID" value="KAK9921182.1"/>
    <property type="molecule type" value="Genomic_DNA"/>
</dbReference>
<keyword evidence="2" id="KW-1185">Reference proteome</keyword>
<sequence length="75" mass="8556">MAHTAIFPTEYKVVDRFDDCSLGPDGELRLYLEGLADADDVTSYVKEHPFGQPAITATHSDWNFYSKIITRFQKD</sequence>
<proteinExistence type="predicted"/>
<dbReference type="AlphaFoldDB" id="A0AAW1WD37"/>